<evidence type="ECO:0000313" key="2">
    <source>
        <dbReference type="EnsemblMetazoa" id="GMOY005743-PA"/>
    </source>
</evidence>
<organism evidence="2 3">
    <name type="scientific">Glossina morsitans morsitans</name>
    <name type="common">Savannah tsetse fly</name>
    <dbReference type="NCBI Taxonomy" id="37546"/>
    <lineage>
        <taxon>Eukaryota</taxon>
        <taxon>Metazoa</taxon>
        <taxon>Ecdysozoa</taxon>
        <taxon>Arthropoda</taxon>
        <taxon>Hexapoda</taxon>
        <taxon>Insecta</taxon>
        <taxon>Pterygota</taxon>
        <taxon>Neoptera</taxon>
        <taxon>Endopterygota</taxon>
        <taxon>Diptera</taxon>
        <taxon>Brachycera</taxon>
        <taxon>Muscomorpha</taxon>
        <taxon>Hippoboscoidea</taxon>
        <taxon>Glossinidae</taxon>
        <taxon>Glossina</taxon>
    </lineage>
</organism>
<proteinExistence type="predicted"/>
<dbReference type="Pfam" id="PF01391">
    <property type="entry name" value="Collagen"/>
    <property type="match status" value="1"/>
</dbReference>
<dbReference type="InterPro" id="IPR050938">
    <property type="entry name" value="Collagen_Structural_Proteins"/>
</dbReference>
<dbReference type="EnsemblMetazoa" id="GMOY005743-RA">
    <property type="protein sequence ID" value="GMOY005743-PA"/>
    <property type="gene ID" value="GMOY005743"/>
</dbReference>
<evidence type="ECO:0000313" key="3">
    <source>
        <dbReference type="Proteomes" id="UP000092444"/>
    </source>
</evidence>
<name>A0A1B0FPC0_GLOMM</name>
<dbReference type="PhylomeDB" id="A0A1B0FPC0"/>
<feature type="region of interest" description="Disordered" evidence="1">
    <location>
        <begin position="46"/>
        <end position="87"/>
    </location>
</feature>
<sequence>MSRSSTNTVITSHVHEDARTLFDKWPTGPLQGPIGEPGYPAFTRIPDEKGKIGEPGPARPPDVGFHGAKGEEGPCGFLGPPGVSGLKGEPGLPGIMGPQGYPGVPGPLGFMGIRGERELPGLMGPPGASGQPASANLGNTATEYHNFVRYVCL</sequence>
<dbReference type="STRING" id="37546.A0A1B0FPC0"/>
<dbReference type="VEuPathDB" id="VectorBase:GMOY005743"/>
<dbReference type="PANTHER" id="PTHR37456">
    <property type="entry name" value="SI:CH211-266K2.1"/>
    <property type="match status" value="1"/>
</dbReference>
<reference evidence="2" key="1">
    <citation type="submission" date="2020-05" db="UniProtKB">
        <authorList>
            <consortium name="EnsemblMetazoa"/>
        </authorList>
    </citation>
    <scope>IDENTIFICATION</scope>
    <source>
        <strain evidence="2">Yale</strain>
    </source>
</reference>
<evidence type="ECO:0000256" key="1">
    <source>
        <dbReference type="SAM" id="MobiDB-lite"/>
    </source>
</evidence>
<dbReference type="PANTHER" id="PTHR37456:SF5">
    <property type="entry name" value="COLLAGEN TYPE XIII ALPHA 1 CHAIN"/>
    <property type="match status" value="1"/>
</dbReference>
<protein>
    <submittedName>
        <fullName evidence="2">Uncharacterized protein</fullName>
    </submittedName>
</protein>
<dbReference type="InterPro" id="IPR008160">
    <property type="entry name" value="Collagen"/>
</dbReference>
<accession>A0A1B0FPC0</accession>
<dbReference type="Proteomes" id="UP000092444">
    <property type="component" value="Unassembled WGS sequence"/>
</dbReference>
<dbReference type="EMBL" id="CCAG010020982">
    <property type="status" value="NOT_ANNOTATED_CDS"/>
    <property type="molecule type" value="Genomic_DNA"/>
</dbReference>
<keyword evidence="3" id="KW-1185">Reference proteome</keyword>
<dbReference type="AlphaFoldDB" id="A0A1B0FPC0"/>